<organism evidence="1 2">
    <name type="scientific">Ligilactobacillus agilis</name>
    <dbReference type="NCBI Taxonomy" id="1601"/>
    <lineage>
        <taxon>Bacteria</taxon>
        <taxon>Bacillati</taxon>
        <taxon>Bacillota</taxon>
        <taxon>Bacilli</taxon>
        <taxon>Lactobacillales</taxon>
        <taxon>Lactobacillaceae</taxon>
        <taxon>Ligilactobacillus</taxon>
    </lineage>
</organism>
<name>A0A9Q9MUT0_9LACO</name>
<reference evidence="1" key="1">
    <citation type="submission" date="2022-09" db="EMBL/GenBank/DDBJ databases">
        <title>Complete genome of Ligilactobacillus agilis AM_LB6, isolated from chicken feces.</title>
        <authorList>
            <person name="den Bakker H.C."/>
            <person name="Mann A."/>
        </authorList>
    </citation>
    <scope>NUCLEOTIDE SEQUENCE</scope>
    <source>
        <strain evidence="1">AM_LB6</strain>
    </source>
</reference>
<dbReference type="EMBL" id="CP104396">
    <property type="protein sequence ID" value="UXC63648.1"/>
    <property type="molecule type" value="Genomic_DNA"/>
</dbReference>
<proteinExistence type="predicted"/>
<dbReference type="GO" id="GO:0016757">
    <property type="term" value="F:glycosyltransferase activity"/>
    <property type="evidence" value="ECO:0007669"/>
    <property type="project" value="TreeGrafter"/>
</dbReference>
<sequence>MDKDNLDIYIANTIRSEMNIKKKFEEIGCKIVDFPNRQTNPIKYFLALTKFIRSNGIDVVHANGNSTTLAIELLSAKIAGCGIRVAHSHNTKTNHELVNKLLRPIFNRTYNVALACGTEAGKWLYQHDDFTVIKNGRDVNKYKFNEGTRIAQREKLKLDSALAIGHVGGFVAQKNQEYLIDVFKELVKFHPNAKLFLMGDGQTKENIEQKVIEYNLAEKVIFTGNVDNVEDYLQALDVMVLPSLFEGVPLVAIEWQLNGLPLVMADTVTKEVILSDETVAMLSLNDSFNRWAHKILDMSGYNDRSLQSDLAIQKAKINGFDIRQSAKILRKFYVQEG</sequence>
<dbReference type="Gene3D" id="3.40.50.2000">
    <property type="entry name" value="Glycogen Phosphorylase B"/>
    <property type="match status" value="2"/>
</dbReference>
<dbReference type="InterPro" id="IPR050194">
    <property type="entry name" value="Glycosyltransferase_grp1"/>
</dbReference>
<dbReference type="Pfam" id="PF13692">
    <property type="entry name" value="Glyco_trans_1_4"/>
    <property type="match status" value="1"/>
</dbReference>
<accession>A0A9Q9MUT0</accession>
<dbReference type="PANTHER" id="PTHR45947">
    <property type="entry name" value="SULFOQUINOVOSYL TRANSFERASE SQD2"/>
    <property type="match status" value="1"/>
</dbReference>
<dbReference type="GeneID" id="75136362"/>
<dbReference type="AlphaFoldDB" id="A0A9Q9MUT0"/>
<gene>
    <name evidence="1" type="ORF">N4562_00880</name>
</gene>
<protein>
    <submittedName>
        <fullName evidence="1">Glycosyltransferase family 1 protein</fullName>
    </submittedName>
</protein>
<dbReference type="SUPFAM" id="SSF53756">
    <property type="entry name" value="UDP-Glycosyltransferase/glycogen phosphorylase"/>
    <property type="match status" value="1"/>
</dbReference>
<dbReference type="PANTHER" id="PTHR45947:SF3">
    <property type="entry name" value="SULFOQUINOVOSYL TRANSFERASE SQD2"/>
    <property type="match status" value="1"/>
</dbReference>
<evidence type="ECO:0000313" key="1">
    <source>
        <dbReference type="EMBL" id="UXC63648.1"/>
    </source>
</evidence>
<dbReference type="Proteomes" id="UP001058429">
    <property type="component" value="Chromosome"/>
</dbReference>
<dbReference type="RefSeq" id="WP_239460524.1">
    <property type="nucleotide sequence ID" value="NZ_CP104396.1"/>
</dbReference>
<dbReference type="CDD" id="cd03812">
    <property type="entry name" value="GT4_CapH-like"/>
    <property type="match status" value="1"/>
</dbReference>
<evidence type="ECO:0000313" key="2">
    <source>
        <dbReference type="Proteomes" id="UP001058429"/>
    </source>
</evidence>